<protein>
    <submittedName>
        <fullName evidence="1">Uncharacterized protein</fullName>
    </submittedName>
</protein>
<name>A0A4Q2UT17_9BACT</name>
<dbReference type="Proteomes" id="UP000290407">
    <property type="component" value="Unassembled WGS sequence"/>
</dbReference>
<proteinExistence type="predicted"/>
<accession>A0A4Q2UT17</accession>
<comment type="caution">
    <text evidence="1">The sequence shown here is derived from an EMBL/GenBank/DDBJ whole genome shotgun (WGS) entry which is preliminary data.</text>
</comment>
<dbReference type="AlphaFoldDB" id="A0A4Q2UT17"/>
<gene>
    <name evidence="1" type="ORF">EQG79_01630</name>
</gene>
<sequence>MMETKTITYHIQHDDPAPVVGQYMVFVGKRGILSVHLVRSVRKVVPRVISEYAKYRMVLLPQPELKALTDYEWDEDGLAVWVRGEPALPSVWMPRSSK</sequence>
<organism evidence="1 2">
    <name type="scientific">Spirosoma sordidisoli</name>
    <dbReference type="NCBI Taxonomy" id="2502893"/>
    <lineage>
        <taxon>Bacteria</taxon>
        <taxon>Pseudomonadati</taxon>
        <taxon>Bacteroidota</taxon>
        <taxon>Cytophagia</taxon>
        <taxon>Cytophagales</taxon>
        <taxon>Cytophagaceae</taxon>
        <taxon>Spirosoma</taxon>
    </lineage>
</organism>
<reference evidence="1 2" key="1">
    <citation type="submission" date="2019-01" db="EMBL/GenBank/DDBJ databases">
        <title>Spirosoma flava sp. nov., a propanil-degrading bacterium isolated from herbicide-contaminated soil.</title>
        <authorList>
            <person name="Zhang L."/>
            <person name="Jiang J.-D."/>
        </authorList>
    </citation>
    <scope>NUCLEOTIDE SEQUENCE [LARGE SCALE GENOMIC DNA]</scope>
    <source>
        <strain evidence="1 2">TY50</strain>
    </source>
</reference>
<dbReference type="RefSeq" id="WP_129599439.1">
    <property type="nucleotide sequence ID" value="NZ_SBLB01000001.1"/>
</dbReference>
<keyword evidence="2" id="KW-1185">Reference proteome</keyword>
<evidence type="ECO:0000313" key="2">
    <source>
        <dbReference type="Proteomes" id="UP000290407"/>
    </source>
</evidence>
<evidence type="ECO:0000313" key="1">
    <source>
        <dbReference type="EMBL" id="RYC70880.1"/>
    </source>
</evidence>
<dbReference type="EMBL" id="SBLB01000001">
    <property type="protein sequence ID" value="RYC70880.1"/>
    <property type="molecule type" value="Genomic_DNA"/>
</dbReference>